<dbReference type="OrthoDB" id="10261408at2759"/>
<protein>
    <recommendedName>
        <fullName evidence="3">Transcription factor domain-containing protein</fullName>
    </recommendedName>
</protein>
<name>A0A9X0B8Y7_9EURO</name>
<dbReference type="AlphaFoldDB" id="A0A9X0B8Y7"/>
<sequence>MESDSQSSSLLEKRDRSSFYAPREVPLMVQSMIVIGLWASGEQASQSAAKDLHNKLDAAIREQTEKWDASDYEVSSSCRWPLATFQAILLHIIFSCMVESQHNSDFELKVSVTPKTTELFAALVRSCRKLGLFYYPNILAQYRDTGDEALALLFIEETKRFNLSLYKLGRKLSLTSVGTHTLDWRVTTNDLQFPMPKGRILWDAATRSEWDRAVPVGSIGPELNETVENTWMSRSAELLEYI</sequence>
<evidence type="ECO:0000313" key="2">
    <source>
        <dbReference type="Proteomes" id="UP001147747"/>
    </source>
</evidence>
<proteinExistence type="predicted"/>
<evidence type="ECO:0000313" key="1">
    <source>
        <dbReference type="EMBL" id="KAJ5392569.1"/>
    </source>
</evidence>
<organism evidence="1 2">
    <name type="scientific">Penicillium cosmopolitanum</name>
    <dbReference type="NCBI Taxonomy" id="1131564"/>
    <lineage>
        <taxon>Eukaryota</taxon>
        <taxon>Fungi</taxon>
        <taxon>Dikarya</taxon>
        <taxon>Ascomycota</taxon>
        <taxon>Pezizomycotina</taxon>
        <taxon>Eurotiomycetes</taxon>
        <taxon>Eurotiomycetidae</taxon>
        <taxon>Eurotiales</taxon>
        <taxon>Aspergillaceae</taxon>
        <taxon>Penicillium</taxon>
    </lineage>
</organism>
<dbReference type="EMBL" id="JAPZBU010000008">
    <property type="protein sequence ID" value="KAJ5392569.1"/>
    <property type="molecule type" value="Genomic_DNA"/>
</dbReference>
<dbReference type="RefSeq" id="XP_056488247.1">
    <property type="nucleotide sequence ID" value="XM_056632696.1"/>
</dbReference>
<evidence type="ECO:0008006" key="3">
    <source>
        <dbReference type="Google" id="ProtNLM"/>
    </source>
</evidence>
<keyword evidence="2" id="KW-1185">Reference proteome</keyword>
<accession>A0A9X0B8Y7</accession>
<gene>
    <name evidence="1" type="ORF">N7509_008059</name>
</gene>
<dbReference type="Proteomes" id="UP001147747">
    <property type="component" value="Unassembled WGS sequence"/>
</dbReference>
<dbReference type="GeneID" id="81371676"/>
<reference evidence="1" key="2">
    <citation type="journal article" date="2023" name="IMA Fungus">
        <title>Comparative genomic study of the Penicillium genus elucidates a diverse pangenome and 15 lateral gene transfer events.</title>
        <authorList>
            <person name="Petersen C."/>
            <person name="Sorensen T."/>
            <person name="Nielsen M.R."/>
            <person name="Sondergaard T.E."/>
            <person name="Sorensen J.L."/>
            <person name="Fitzpatrick D.A."/>
            <person name="Frisvad J.C."/>
            <person name="Nielsen K.L."/>
        </authorList>
    </citation>
    <scope>NUCLEOTIDE SEQUENCE</scope>
    <source>
        <strain evidence="1">IBT 29677</strain>
    </source>
</reference>
<comment type="caution">
    <text evidence="1">The sequence shown here is derived from an EMBL/GenBank/DDBJ whole genome shotgun (WGS) entry which is preliminary data.</text>
</comment>
<reference evidence="1" key="1">
    <citation type="submission" date="2022-12" db="EMBL/GenBank/DDBJ databases">
        <authorList>
            <person name="Petersen C."/>
        </authorList>
    </citation>
    <scope>NUCLEOTIDE SEQUENCE</scope>
    <source>
        <strain evidence="1">IBT 29677</strain>
    </source>
</reference>